<dbReference type="EMBL" id="BARU01018072">
    <property type="protein sequence ID" value="GAH52174.1"/>
    <property type="molecule type" value="Genomic_DNA"/>
</dbReference>
<proteinExistence type="predicted"/>
<feature type="non-terminal residue" evidence="1">
    <location>
        <position position="266"/>
    </location>
</feature>
<reference evidence="1" key="1">
    <citation type="journal article" date="2014" name="Front. Microbiol.">
        <title>High frequency of phylogenetically diverse reductive dehalogenase-homologous genes in deep subseafloor sedimentary metagenomes.</title>
        <authorList>
            <person name="Kawai M."/>
            <person name="Futagami T."/>
            <person name="Toyoda A."/>
            <person name="Takaki Y."/>
            <person name="Nishi S."/>
            <person name="Hori S."/>
            <person name="Arai W."/>
            <person name="Tsubouchi T."/>
            <person name="Morono Y."/>
            <person name="Uchiyama I."/>
            <person name="Ito T."/>
            <person name="Fujiyama A."/>
            <person name="Inagaki F."/>
            <person name="Takami H."/>
        </authorList>
    </citation>
    <scope>NUCLEOTIDE SEQUENCE</scope>
    <source>
        <strain evidence="1">Expedition CK06-06</strain>
    </source>
</reference>
<evidence type="ECO:0000313" key="1">
    <source>
        <dbReference type="EMBL" id="GAH52174.1"/>
    </source>
</evidence>
<sequence>MKNKILSKLMVIAIIGLFIVAGVTQVSATKTIKNDTKNNIISSLPDDNIDQSQYDFSENLYQICSSQSIAQSFKPSLSTLTRVKILLNINATMNPFDIFVHIEDNNMNRIGSTSKRLSNIPNGLNWIEFDFEPDLKLEIGKTYVIVCSSFCSCVNTIGAGYGTNTDYSNGMLYISEQPRPNEDLCFETYGVEEQNESESDLECQGSLSWNEVKPESVQTGTFYIRNEGESDSELDWEIKSYPNWGSWRFTPPNGENLRPSDGNLII</sequence>
<dbReference type="AlphaFoldDB" id="X1HEB0"/>
<name>X1HEB0_9ZZZZ</name>
<accession>X1HEB0</accession>
<comment type="caution">
    <text evidence="1">The sequence shown here is derived from an EMBL/GenBank/DDBJ whole genome shotgun (WGS) entry which is preliminary data.</text>
</comment>
<gene>
    <name evidence="1" type="ORF">S03H2_29912</name>
</gene>
<protein>
    <submittedName>
        <fullName evidence="1">Uncharacterized protein</fullName>
    </submittedName>
</protein>
<organism evidence="1">
    <name type="scientific">marine sediment metagenome</name>
    <dbReference type="NCBI Taxonomy" id="412755"/>
    <lineage>
        <taxon>unclassified sequences</taxon>
        <taxon>metagenomes</taxon>
        <taxon>ecological metagenomes</taxon>
    </lineage>
</organism>